<dbReference type="InterPro" id="IPR035952">
    <property type="entry name" value="Rhomboid-like_sf"/>
</dbReference>
<dbReference type="EMBL" id="CM001487">
    <property type="protein sequence ID" value="EIM56682.1"/>
    <property type="molecule type" value="Genomic_DNA"/>
</dbReference>
<keyword evidence="5 7" id="KW-1133">Transmembrane helix</keyword>
<dbReference type="Gene3D" id="1.20.1540.10">
    <property type="entry name" value="Rhomboid-like"/>
    <property type="match status" value="1"/>
</dbReference>
<sequence length="215" mass="23442">MNRKKLAITDAGAFRQSAVTFALCVINILIFLIEELNGGSWDVDTAIRFGAMYRPLLMEGEWWRLFTSMFVHFGMDHLVSNTISLLLIGVSLEQHCGHIRFLLIYILGGLAGNGFSLLIEGGSPQQAVSAGASGAVFAILGGYIALALIWKRTGVANINLVLTIVAAGYMFYRSMGTGVNVEAHLGGLAAGFFLGLLLCRPAWSRTRKETKDLWR</sequence>
<dbReference type="Proteomes" id="UP000005753">
    <property type="component" value="Chromosome"/>
</dbReference>
<proteinExistence type="inferred from homology"/>
<dbReference type="eggNOG" id="COG0705">
    <property type="taxonomic scope" value="Bacteria"/>
</dbReference>
<name>I5ASA9_EUBC6</name>
<dbReference type="SUPFAM" id="SSF144091">
    <property type="entry name" value="Rhomboid-like"/>
    <property type="match status" value="1"/>
</dbReference>
<feature type="domain" description="Peptidase S54 rhomboid" evidence="8">
    <location>
        <begin position="60"/>
        <end position="200"/>
    </location>
</feature>
<protein>
    <submittedName>
        <fullName evidence="9">Putative membrane protein</fullName>
    </submittedName>
</protein>
<feature type="transmembrane region" description="Helical" evidence="7">
    <location>
        <begin position="12"/>
        <end position="33"/>
    </location>
</feature>
<reference evidence="9 10" key="2">
    <citation type="submission" date="2012-02" db="EMBL/GenBank/DDBJ databases">
        <title>Improved High-Quality Draft sequence of Eubacterium cellulosolvens 6.</title>
        <authorList>
            <consortium name="US DOE Joint Genome Institute"/>
            <person name="Lucas S."/>
            <person name="Han J."/>
            <person name="Lapidus A."/>
            <person name="Cheng J.-F."/>
            <person name="Goodwin L."/>
            <person name="Pitluck S."/>
            <person name="Peters L."/>
            <person name="Mikhailova N."/>
            <person name="Gu W."/>
            <person name="Detter J.C."/>
            <person name="Han C."/>
            <person name="Tapia R."/>
            <person name="Land M."/>
            <person name="Hauser L."/>
            <person name="Kyrpides N."/>
            <person name="Ivanova N."/>
            <person name="Pagani I."/>
            <person name="Johnson E."/>
            <person name="Mukhopadhyay B."/>
            <person name="Anderson I."/>
            <person name="Woyke T."/>
        </authorList>
    </citation>
    <scope>NUCLEOTIDE SEQUENCE [LARGE SCALE GENOMIC DNA]</scope>
    <source>
        <strain evidence="9 10">6</strain>
    </source>
</reference>
<dbReference type="Pfam" id="PF01694">
    <property type="entry name" value="Rhomboid"/>
    <property type="match status" value="1"/>
</dbReference>
<dbReference type="GO" id="GO:0004252">
    <property type="term" value="F:serine-type endopeptidase activity"/>
    <property type="evidence" value="ECO:0007669"/>
    <property type="project" value="InterPro"/>
</dbReference>
<evidence type="ECO:0000256" key="2">
    <source>
        <dbReference type="ARBA" id="ARBA00009045"/>
    </source>
</evidence>
<dbReference type="PANTHER" id="PTHR43731:SF14">
    <property type="entry name" value="PRESENILIN-ASSOCIATED RHOMBOID-LIKE PROTEIN, MITOCHONDRIAL"/>
    <property type="match status" value="1"/>
</dbReference>
<gene>
    <name evidence="9" type="ORF">EubceDRAFT1_0852</name>
</gene>
<keyword evidence="3 7" id="KW-0812">Transmembrane</keyword>
<evidence type="ECO:0000256" key="1">
    <source>
        <dbReference type="ARBA" id="ARBA00004141"/>
    </source>
</evidence>
<dbReference type="GO" id="GO:0016020">
    <property type="term" value="C:membrane"/>
    <property type="evidence" value="ECO:0007669"/>
    <property type="project" value="UniProtKB-SubCell"/>
</dbReference>
<feature type="transmembrane region" description="Helical" evidence="7">
    <location>
        <begin position="131"/>
        <end position="150"/>
    </location>
</feature>
<keyword evidence="6 7" id="KW-0472">Membrane</keyword>
<evidence type="ECO:0000256" key="3">
    <source>
        <dbReference type="ARBA" id="ARBA00022692"/>
    </source>
</evidence>
<dbReference type="STRING" id="633697.EubceDRAFT1_0852"/>
<evidence type="ECO:0000256" key="7">
    <source>
        <dbReference type="SAM" id="Phobius"/>
    </source>
</evidence>
<dbReference type="PANTHER" id="PTHR43731">
    <property type="entry name" value="RHOMBOID PROTEASE"/>
    <property type="match status" value="1"/>
</dbReference>
<evidence type="ECO:0000256" key="6">
    <source>
        <dbReference type="ARBA" id="ARBA00023136"/>
    </source>
</evidence>
<dbReference type="AlphaFoldDB" id="I5ASA9"/>
<reference evidence="9 10" key="1">
    <citation type="submission" date="2010-08" db="EMBL/GenBank/DDBJ databases">
        <authorList>
            <consortium name="US DOE Joint Genome Institute (JGI-PGF)"/>
            <person name="Lucas S."/>
            <person name="Copeland A."/>
            <person name="Lapidus A."/>
            <person name="Cheng J.-F."/>
            <person name="Bruce D."/>
            <person name="Goodwin L."/>
            <person name="Pitluck S."/>
            <person name="Land M.L."/>
            <person name="Hauser L."/>
            <person name="Chang Y.-J."/>
            <person name="Anderson I.J."/>
            <person name="Johnson E."/>
            <person name="Mulhopadhyay B."/>
            <person name="Kyrpides N."/>
            <person name="Woyke T.J."/>
        </authorList>
    </citation>
    <scope>NUCLEOTIDE SEQUENCE [LARGE SCALE GENOMIC DNA]</scope>
    <source>
        <strain evidence="9 10">6</strain>
    </source>
</reference>
<comment type="similarity">
    <text evidence="2">Belongs to the peptidase S54 family.</text>
</comment>
<keyword evidence="10" id="KW-1185">Reference proteome</keyword>
<feature type="transmembrane region" description="Helical" evidence="7">
    <location>
        <begin position="184"/>
        <end position="203"/>
    </location>
</feature>
<feature type="transmembrane region" description="Helical" evidence="7">
    <location>
        <begin position="155"/>
        <end position="172"/>
    </location>
</feature>
<feature type="transmembrane region" description="Helical" evidence="7">
    <location>
        <begin position="62"/>
        <end position="89"/>
    </location>
</feature>
<evidence type="ECO:0000256" key="5">
    <source>
        <dbReference type="ARBA" id="ARBA00022989"/>
    </source>
</evidence>
<accession>I5ASA9</accession>
<evidence type="ECO:0000313" key="9">
    <source>
        <dbReference type="EMBL" id="EIM56682.1"/>
    </source>
</evidence>
<evidence type="ECO:0000313" key="10">
    <source>
        <dbReference type="Proteomes" id="UP000005753"/>
    </source>
</evidence>
<dbReference type="InterPro" id="IPR022764">
    <property type="entry name" value="Peptidase_S54_rhomboid_dom"/>
</dbReference>
<evidence type="ECO:0000259" key="8">
    <source>
        <dbReference type="Pfam" id="PF01694"/>
    </source>
</evidence>
<dbReference type="HOGENOM" id="CLU_055068_3_0_9"/>
<comment type="subcellular location">
    <subcellularLocation>
        <location evidence="1">Membrane</location>
        <topology evidence="1">Multi-pass membrane protein</topology>
    </subcellularLocation>
</comment>
<dbReference type="InterPro" id="IPR050925">
    <property type="entry name" value="Rhomboid_protease_S54"/>
</dbReference>
<organism evidence="9 10">
    <name type="scientific">Eubacterium cellulosolvens (strain ATCC 43171 / JCM 9499 / 6)</name>
    <name type="common">Cillobacterium cellulosolvens</name>
    <dbReference type="NCBI Taxonomy" id="633697"/>
    <lineage>
        <taxon>Bacteria</taxon>
        <taxon>Bacillati</taxon>
        <taxon>Bacillota</taxon>
        <taxon>Clostridia</taxon>
        <taxon>Eubacteriales</taxon>
        <taxon>Eubacteriaceae</taxon>
        <taxon>Eubacterium</taxon>
    </lineage>
</organism>
<keyword evidence="4" id="KW-0378">Hydrolase</keyword>
<dbReference type="OrthoDB" id="9813074at2"/>
<feature type="transmembrane region" description="Helical" evidence="7">
    <location>
        <begin position="101"/>
        <end position="119"/>
    </location>
</feature>
<evidence type="ECO:0000256" key="4">
    <source>
        <dbReference type="ARBA" id="ARBA00022801"/>
    </source>
</evidence>